<feature type="compositionally biased region" description="Acidic residues" evidence="1">
    <location>
        <begin position="91"/>
        <end position="106"/>
    </location>
</feature>
<dbReference type="eggNOG" id="ENOG502SBM6">
    <property type="taxonomic scope" value="Eukaryota"/>
</dbReference>
<reference evidence="2 3" key="2">
    <citation type="journal article" date="2012" name="PLoS Pathog.">
        <title>Diverse lifestyles and strategies of plant pathogenesis encoded in the genomes of eighteen Dothideomycetes fungi.</title>
        <authorList>
            <person name="Ohm R.A."/>
            <person name="Feau N."/>
            <person name="Henrissat B."/>
            <person name="Schoch C.L."/>
            <person name="Horwitz B.A."/>
            <person name="Barry K.W."/>
            <person name="Condon B.J."/>
            <person name="Copeland A.C."/>
            <person name="Dhillon B."/>
            <person name="Glaser F."/>
            <person name="Hesse C.N."/>
            <person name="Kosti I."/>
            <person name="LaButti K."/>
            <person name="Lindquist E.A."/>
            <person name="Lucas S."/>
            <person name="Salamov A.A."/>
            <person name="Bradshaw R.E."/>
            <person name="Ciuffetti L."/>
            <person name="Hamelin R.C."/>
            <person name="Kema G.H.J."/>
            <person name="Lawrence C."/>
            <person name="Scott J.A."/>
            <person name="Spatafora J.W."/>
            <person name="Turgeon B.G."/>
            <person name="de Wit P.J.G.M."/>
            <person name="Zhong S."/>
            <person name="Goodwin S.B."/>
            <person name="Grigoriev I.V."/>
        </authorList>
    </citation>
    <scope>NUCLEOTIDE SEQUENCE [LARGE SCALE GENOMIC DNA]</scope>
    <source>
        <strain evidence="3">NZE10 / CBS 128990</strain>
    </source>
</reference>
<feature type="compositionally biased region" description="Polar residues" evidence="1">
    <location>
        <begin position="240"/>
        <end position="252"/>
    </location>
</feature>
<evidence type="ECO:0000313" key="3">
    <source>
        <dbReference type="Proteomes" id="UP000016933"/>
    </source>
</evidence>
<organism evidence="2 3">
    <name type="scientific">Dothistroma septosporum (strain NZE10 / CBS 128990)</name>
    <name type="common">Red band needle blight fungus</name>
    <name type="synonym">Mycosphaerella pini</name>
    <dbReference type="NCBI Taxonomy" id="675120"/>
    <lineage>
        <taxon>Eukaryota</taxon>
        <taxon>Fungi</taxon>
        <taxon>Dikarya</taxon>
        <taxon>Ascomycota</taxon>
        <taxon>Pezizomycotina</taxon>
        <taxon>Dothideomycetes</taxon>
        <taxon>Dothideomycetidae</taxon>
        <taxon>Mycosphaerellales</taxon>
        <taxon>Mycosphaerellaceae</taxon>
        <taxon>Dothistroma</taxon>
    </lineage>
</organism>
<reference evidence="3" key="1">
    <citation type="journal article" date="2012" name="PLoS Genet.">
        <title>The genomes of the fungal plant pathogens Cladosporium fulvum and Dothistroma septosporum reveal adaptation to different hosts and lifestyles but also signatures of common ancestry.</title>
        <authorList>
            <person name="de Wit P.J.G.M."/>
            <person name="van der Burgt A."/>
            <person name="Oekmen B."/>
            <person name="Stergiopoulos I."/>
            <person name="Abd-Elsalam K.A."/>
            <person name="Aerts A.L."/>
            <person name="Bahkali A.H."/>
            <person name="Beenen H.G."/>
            <person name="Chettri P."/>
            <person name="Cox M.P."/>
            <person name="Datema E."/>
            <person name="de Vries R.P."/>
            <person name="Dhillon B."/>
            <person name="Ganley A.R."/>
            <person name="Griffiths S.A."/>
            <person name="Guo Y."/>
            <person name="Hamelin R.C."/>
            <person name="Henrissat B."/>
            <person name="Kabir M.S."/>
            <person name="Jashni M.K."/>
            <person name="Kema G."/>
            <person name="Klaubauf S."/>
            <person name="Lapidus A."/>
            <person name="Levasseur A."/>
            <person name="Lindquist E."/>
            <person name="Mehrabi R."/>
            <person name="Ohm R.A."/>
            <person name="Owen T.J."/>
            <person name="Salamov A."/>
            <person name="Schwelm A."/>
            <person name="Schijlen E."/>
            <person name="Sun H."/>
            <person name="van den Burg H.A."/>
            <person name="van Ham R.C.H.J."/>
            <person name="Zhang S."/>
            <person name="Goodwin S.B."/>
            <person name="Grigoriev I.V."/>
            <person name="Collemare J."/>
            <person name="Bradshaw R.E."/>
        </authorList>
    </citation>
    <scope>NUCLEOTIDE SEQUENCE [LARGE SCALE GENOMIC DNA]</scope>
    <source>
        <strain evidence="3">NZE10 / CBS 128990</strain>
    </source>
</reference>
<dbReference type="OMA" id="INWAKYQ"/>
<sequence length="262" mass="28845">MEKPMISPTEYIPQPPNLPFSSEDASDAIALRAAISTLQFQRKKAQGDLKTLQSLKQLALDHPAHFKTELAAGKLTEQRPKLGDLSAILDQEGDDDDGDDDEDEDSSEKMKRRRNGLNDHATRNGSVSPHLPAEIPDSQPSPPRSQTDSLEKMDVDTMKPFPRIPGPQKVVRTPYVNWEKYGITGEPLDRMHTQQQKWPGTSGTSHNKGRAHVVAAPYSPFTDSVESQQRVESDGRKDSGATSTTPGDTTISEHPAGTRSRD</sequence>
<feature type="compositionally biased region" description="Basic and acidic residues" evidence="1">
    <location>
        <begin position="229"/>
        <end position="239"/>
    </location>
</feature>
<dbReference type="STRING" id="675120.N1Q344"/>
<dbReference type="HOGENOM" id="CLU_040837_0_0_1"/>
<proteinExistence type="predicted"/>
<evidence type="ECO:0000256" key="1">
    <source>
        <dbReference type="SAM" id="MobiDB-lite"/>
    </source>
</evidence>
<feature type="compositionally biased region" description="Polar residues" evidence="1">
    <location>
        <begin position="193"/>
        <end position="206"/>
    </location>
</feature>
<protein>
    <submittedName>
        <fullName evidence="2">Uncharacterized protein</fullName>
    </submittedName>
</protein>
<keyword evidence="3" id="KW-1185">Reference proteome</keyword>
<dbReference type="OrthoDB" id="20473at2759"/>
<feature type="region of interest" description="Disordered" evidence="1">
    <location>
        <begin position="1"/>
        <end position="23"/>
    </location>
</feature>
<feature type="region of interest" description="Disordered" evidence="1">
    <location>
        <begin position="190"/>
        <end position="262"/>
    </location>
</feature>
<feature type="region of interest" description="Disordered" evidence="1">
    <location>
        <begin position="71"/>
        <end position="169"/>
    </location>
</feature>
<dbReference type="EMBL" id="KB446535">
    <property type="protein sequence ID" value="EME49085.1"/>
    <property type="molecule type" value="Genomic_DNA"/>
</dbReference>
<accession>N1Q344</accession>
<name>N1Q344_DOTSN</name>
<dbReference type="Proteomes" id="UP000016933">
    <property type="component" value="Unassembled WGS sequence"/>
</dbReference>
<gene>
    <name evidence="2" type="ORF">DOTSEDRAFT_142719</name>
</gene>
<evidence type="ECO:0000313" key="2">
    <source>
        <dbReference type="EMBL" id="EME49085.1"/>
    </source>
</evidence>
<dbReference type="AlphaFoldDB" id="N1Q344"/>